<dbReference type="GO" id="GO:0008237">
    <property type="term" value="F:metallopeptidase activity"/>
    <property type="evidence" value="ECO:0007669"/>
    <property type="project" value="InterPro"/>
</dbReference>
<name>A0A3A8PP52_9BACT</name>
<dbReference type="Gene3D" id="3.40.390.10">
    <property type="entry name" value="Collagenase (Catalytic Domain)"/>
    <property type="match status" value="1"/>
</dbReference>
<feature type="region of interest" description="Disordered" evidence="1">
    <location>
        <begin position="156"/>
        <end position="184"/>
    </location>
</feature>
<keyword evidence="3" id="KW-1185">Reference proteome</keyword>
<evidence type="ECO:0000256" key="1">
    <source>
        <dbReference type="SAM" id="MobiDB-lite"/>
    </source>
</evidence>
<comment type="caution">
    <text evidence="2">The sequence shown here is derived from an EMBL/GenBank/DDBJ whole genome shotgun (WGS) entry which is preliminary data.</text>
</comment>
<evidence type="ECO:0000313" key="3">
    <source>
        <dbReference type="Proteomes" id="UP000267003"/>
    </source>
</evidence>
<feature type="compositionally biased region" description="Low complexity" evidence="1">
    <location>
        <begin position="156"/>
        <end position="172"/>
    </location>
</feature>
<sequence>MTRSEERLHRGSHEEQFACHWSDPGPWFALLAPRGLQSRGRALPGHGGRGRELTAGRALWQSRRLLAHERFRLHRRLQLQLRQPGDDREYCIRGVALHEFGHALGFWHEQDSPGNQPNTPGYCDNTIVQQPNGEVITAYDPLSTMNYCAEWSRPTSTPGATTTSWTSPATPTNSKNKPVDGKQRAVGAKPIVCEQREFHVQASSNAVDRFCRAPGVERLWRG</sequence>
<dbReference type="Proteomes" id="UP000267003">
    <property type="component" value="Unassembled WGS sequence"/>
</dbReference>
<dbReference type="AlphaFoldDB" id="A0A3A8PP52"/>
<proteinExistence type="predicted"/>
<accession>A0A3A8PP52</accession>
<reference evidence="3" key="1">
    <citation type="submission" date="2018-09" db="EMBL/GenBank/DDBJ databases">
        <authorList>
            <person name="Livingstone P.G."/>
            <person name="Whitworth D.E."/>
        </authorList>
    </citation>
    <scope>NUCLEOTIDE SEQUENCE [LARGE SCALE GENOMIC DNA]</scope>
    <source>
        <strain evidence="3">AB050A</strain>
    </source>
</reference>
<organism evidence="2 3">
    <name type="scientific">Corallococcus aberystwythensis</name>
    <dbReference type="NCBI Taxonomy" id="2316722"/>
    <lineage>
        <taxon>Bacteria</taxon>
        <taxon>Pseudomonadati</taxon>
        <taxon>Myxococcota</taxon>
        <taxon>Myxococcia</taxon>
        <taxon>Myxococcales</taxon>
        <taxon>Cystobacterineae</taxon>
        <taxon>Myxococcaceae</taxon>
        <taxon>Corallococcus</taxon>
    </lineage>
</organism>
<dbReference type="OrthoDB" id="9008848at2"/>
<dbReference type="EMBL" id="RAWK01000216">
    <property type="protein sequence ID" value="RKH58197.1"/>
    <property type="molecule type" value="Genomic_DNA"/>
</dbReference>
<gene>
    <name evidence="2" type="ORF">D7W81_29560</name>
</gene>
<evidence type="ECO:0000313" key="2">
    <source>
        <dbReference type="EMBL" id="RKH58197.1"/>
    </source>
</evidence>
<dbReference type="InterPro" id="IPR024079">
    <property type="entry name" value="MetalloPept_cat_dom_sf"/>
</dbReference>
<dbReference type="SUPFAM" id="SSF55486">
    <property type="entry name" value="Metalloproteases ('zincins'), catalytic domain"/>
    <property type="match status" value="1"/>
</dbReference>
<protein>
    <submittedName>
        <fullName evidence="2">Uncharacterized protein</fullName>
    </submittedName>
</protein>